<keyword evidence="8" id="KW-0325">Glycoprotein</keyword>
<organism evidence="12 13">
    <name type="scientific">Zophobas morio</name>
    <dbReference type="NCBI Taxonomy" id="2755281"/>
    <lineage>
        <taxon>Eukaryota</taxon>
        <taxon>Metazoa</taxon>
        <taxon>Ecdysozoa</taxon>
        <taxon>Arthropoda</taxon>
        <taxon>Hexapoda</taxon>
        <taxon>Insecta</taxon>
        <taxon>Pterygota</taxon>
        <taxon>Neoptera</taxon>
        <taxon>Endopterygota</taxon>
        <taxon>Coleoptera</taxon>
        <taxon>Polyphaga</taxon>
        <taxon>Cucujiformia</taxon>
        <taxon>Tenebrionidae</taxon>
        <taxon>Zophobas</taxon>
    </lineage>
</organism>
<proteinExistence type="inferred from homology"/>
<feature type="signal peptide" evidence="10">
    <location>
        <begin position="1"/>
        <end position="20"/>
    </location>
</feature>
<evidence type="ECO:0000256" key="9">
    <source>
        <dbReference type="SAM" id="Phobius"/>
    </source>
</evidence>
<dbReference type="PANTHER" id="PTHR42643">
    <property type="entry name" value="IONOTROPIC RECEPTOR 20A-RELATED"/>
    <property type="match status" value="1"/>
</dbReference>
<keyword evidence="4 9" id="KW-0812">Transmembrane</keyword>
<keyword evidence="13" id="KW-1185">Reference proteome</keyword>
<evidence type="ECO:0000256" key="10">
    <source>
        <dbReference type="SAM" id="SignalP"/>
    </source>
</evidence>
<dbReference type="InterPro" id="IPR052192">
    <property type="entry name" value="Insect_Ionotropic_Sensory_Rcpt"/>
</dbReference>
<feature type="chain" id="PRO_5041244204" description="Ionotropic glutamate receptor C-terminal domain-containing protein" evidence="10">
    <location>
        <begin position="21"/>
        <end position="593"/>
    </location>
</feature>
<reference evidence="12" key="1">
    <citation type="journal article" date="2023" name="G3 (Bethesda)">
        <title>Whole genome assemblies of Zophobas morio and Tenebrio molitor.</title>
        <authorList>
            <person name="Kaur S."/>
            <person name="Stinson S.A."/>
            <person name="diCenzo G.C."/>
        </authorList>
    </citation>
    <scope>NUCLEOTIDE SEQUENCE</scope>
    <source>
        <strain evidence="12">QUZm001</strain>
    </source>
</reference>
<evidence type="ECO:0000256" key="6">
    <source>
        <dbReference type="ARBA" id="ARBA00023136"/>
    </source>
</evidence>
<evidence type="ECO:0000256" key="2">
    <source>
        <dbReference type="ARBA" id="ARBA00008685"/>
    </source>
</evidence>
<dbReference type="GO" id="GO:0050906">
    <property type="term" value="P:detection of stimulus involved in sensory perception"/>
    <property type="evidence" value="ECO:0007669"/>
    <property type="project" value="UniProtKB-ARBA"/>
</dbReference>
<evidence type="ECO:0000256" key="7">
    <source>
        <dbReference type="ARBA" id="ARBA00023170"/>
    </source>
</evidence>
<evidence type="ECO:0000256" key="3">
    <source>
        <dbReference type="ARBA" id="ARBA00022475"/>
    </source>
</evidence>
<evidence type="ECO:0000256" key="4">
    <source>
        <dbReference type="ARBA" id="ARBA00022692"/>
    </source>
</evidence>
<protein>
    <recommendedName>
        <fullName evidence="11">Ionotropic glutamate receptor C-terminal domain-containing protein</fullName>
    </recommendedName>
</protein>
<dbReference type="Gene3D" id="1.10.287.70">
    <property type="match status" value="1"/>
</dbReference>
<evidence type="ECO:0000259" key="11">
    <source>
        <dbReference type="Pfam" id="PF00060"/>
    </source>
</evidence>
<keyword evidence="6 9" id="KW-0472">Membrane</keyword>
<keyword evidence="7" id="KW-0675">Receptor</keyword>
<dbReference type="SUPFAM" id="SSF53850">
    <property type="entry name" value="Periplasmic binding protein-like II"/>
    <property type="match status" value="1"/>
</dbReference>
<evidence type="ECO:0000313" key="13">
    <source>
        <dbReference type="Proteomes" id="UP001168821"/>
    </source>
</evidence>
<sequence>MLPWLIFIAPIQSIFIPTFGEQYKINIPKDSLIEKELKNFFTECSKNRYLETKLTVILSSTNYVVYNVVQWYLQNEQYEHLLIGNCSNETGISFTSEEQSELLILPNIIVFVKVELLIDFLEEIKSCPLWSPNSNIFFIIPNLVNNKLVIEEILEIIWLKKILNFVVVYVDTEINVFTYNGFKEEKVIRYRNFSEDLFPNKLLDINGHVLKVGMFLDVPRNIKNSRGQWHGPDYHVLETVIFMMNATLEIVEVPPEQHYFALFDYVANETIDFSFIPYYQIDDAHEVDFSYPRKLENMVVLVPKATLIPRRNYLFLVLDYKISLATLAFLIIITYVLKKTTFSKNKNPTFGYWMLISWKCFIGNGGTTNFQTRHVSVKIILTSWMLLSIIIGASFQCSFTSTLTKPKYHKDINTLEALRASRIRILCADYFRDYFLKTESHELQKQLVFVDPEVIVQIRNGWSAGKVAFIETYGRAVVLQKFYGYHIVKEPIATGYTVYFFQKGSPFNEEIHRCVLIDQETGLSKRKNQIRRHLRKKFVKQITTDHSYLTFHHLQGIFLVLLIFYPISIIVFVCEIFDNGSKKTRKFKKYTGV</sequence>
<keyword evidence="5 9" id="KW-1133">Transmembrane helix</keyword>
<accession>A0AA38IU32</accession>
<dbReference type="InterPro" id="IPR001320">
    <property type="entry name" value="Iontro_rcpt_C"/>
</dbReference>
<dbReference type="GO" id="GO:0015276">
    <property type="term" value="F:ligand-gated monoatomic ion channel activity"/>
    <property type="evidence" value="ECO:0007669"/>
    <property type="project" value="InterPro"/>
</dbReference>
<dbReference type="Proteomes" id="UP001168821">
    <property type="component" value="Unassembled WGS sequence"/>
</dbReference>
<feature type="transmembrane region" description="Helical" evidence="9">
    <location>
        <begin position="313"/>
        <end position="337"/>
    </location>
</feature>
<comment type="caution">
    <text evidence="12">The sequence shown here is derived from an EMBL/GenBank/DDBJ whole genome shotgun (WGS) entry which is preliminary data.</text>
</comment>
<evidence type="ECO:0000313" key="12">
    <source>
        <dbReference type="EMBL" id="KAJ3663165.1"/>
    </source>
</evidence>
<evidence type="ECO:0000256" key="1">
    <source>
        <dbReference type="ARBA" id="ARBA00004651"/>
    </source>
</evidence>
<keyword evidence="10" id="KW-0732">Signal</keyword>
<evidence type="ECO:0000256" key="5">
    <source>
        <dbReference type="ARBA" id="ARBA00022989"/>
    </source>
</evidence>
<dbReference type="GO" id="GO:0005886">
    <property type="term" value="C:plasma membrane"/>
    <property type="evidence" value="ECO:0007669"/>
    <property type="project" value="UniProtKB-SubCell"/>
</dbReference>
<feature type="domain" description="Ionotropic glutamate receptor C-terminal" evidence="11">
    <location>
        <begin position="325"/>
        <end position="563"/>
    </location>
</feature>
<feature type="transmembrane region" description="Helical" evidence="9">
    <location>
        <begin position="556"/>
        <end position="577"/>
    </location>
</feature>
<gene>
    <name evidence="12" type="ORF">Zmor_007471</name>
</gene>
<dbReference type="EMBL" id="JALNTZ010000002">
    <property type="protein sequence ID" value="KAJ3663165.1"/>
    <property type="molecule type" value="Genomic_DNA"/>
</dbReference>
<dbReference type="Pfam" id="PF00060">
    <property type="entry name" value="Lig_chan"/>
    <property type="match status" value="1"/>
</dbReference>
<dbReference type="PANTHER" id="PTHR42643:SF35">
    <property type="entry name" value="IONOTROPIC RECEPTOR 68A, ISOFORM A"/>
    <property type="match status" value="1"/>
</dbReference>
<dbReference type="AlphaFoldDB" id="A0AA38IU32"/>
<name>A0AA38IU32_9CUCU</name>
<feature type="transmembrane region" description="Helical" evidence="9">
    <location>
        <begin position="375"/>
        <end position="395"/>
    </location>
</feature>
<keyword evidence="3" id="KW-1003">Cell membrane</keyword>
<evidence type="ECO:0000256" key="8">
    <source>
        <dbReference type="ARBA" id="ARBA00023180"/>
    </source>
</evidence>
<comment type="subcellular location">
    <subcellularLocation>
        <location evidence="1">Cell membrane</location>
        <topology evidence="1">Multi-pass membrane protein</topology>
    </subcellularLocation>
</comment>
<comment type="similarity">
    <text evidence="2">Belongs to the glutamate-gated ion channel (TC 1.A.10.1) family.</text>
</comment>